<name>A0A1R3J5V7_9ROSI</name>
<evidence type="ECO:0000313" key="2">
    <source>
        <dbReference type="Proteomes" id="UP000187203"/>
    </source>
</evidence>
<organism evidence="1 2">
    <name type="scientific">Corchorus olitorius</name>
    <dbReference type="NCBI Taxonomy" id="93759"/>
    <lineage>
        <taxon>Eukaryota</taxon>
        <taxon>Viridiplantae</taxon>
        <taxon>Streptophyta</taxon>
        <taxon>Embryophyta</taxon>
        <taxon>Tracheophyta</taxon>
        <taxon>Spermatophyta</taxon>
        <taxon>Magnoliopsida</taxon>
        <taxon>eudicotyledons</taxon>
        <taxon>Gunneridae</taxon>
        <taxon>Pentapetalae</taxon>
        <taxon>rosids</taxon>
        <taxon>malvids</taxon>
        <taxon>Malvales</taxon>
        <taxon>Malvaceae</taxon>
        <taxon>Grewioideae</taxon>
        <taxon>Apeibeae</taxon>
        <taxon>Corchorus</taxon>
    </lineage>
</organism>
<evidence type="ECO:0000313" key="1">
    <source>
        <dbReference type="EMBL" id="OMO90223.1"/>
    </source>
</evidence>
<dbReference type="AlphaFoldDB" id="A0A1R3J5V7"/>
<proteinExistence type="predicted"/>
<dbReference type="Proteomes" id="UP000187203">
    <property type="component" value="Unassembled WGS sequence"/>
</dbReference>
<keyword evidence="2" id="KW-1185">Reference proteome</keyword>
<comment type="caution">
    <text evidence="1">The sequence shown here is derived from an EMBL/GenBank/DDBJ whole genome shotgun (WGS) entry which is preliminary data.</text>
</comment>
<dbReference type="EMBL" id="AWUE01016579">
    <property type="protein sequence ID" value="OMO90223.1"/>
    <property type="molecule type" value="Genomic_DNA"/>
</dbReference>
<sequence>MAIRSQVKVITVRYRFHKPQELNQNRKDGSKG</sequence>
<reference evidence="2" key="1">
    <citation type="submission" date="2013-09" db="EMBL/GenBank/DDBJ databases">
        <title>Corchorus olitorius genome sequencing.</title>
        <authorList>
            <person name="Alam M."/>
            <person name="Haque M.S."/>
            <person name="Islam M.S."/>
            <person name="Emdad E.M."/>
            <person name="Islam M.M."/>
            <person name="Ahmed B."/>
            <person name="Halim A."/>
            <person name="Hossen Q.M.M."/>
            <person name="Hossain M.Z."/>
            <person name="Ahmed R."/>
            <person name="Khan M.M."/>
            <person name="Islam R."/>
            <person name="Rashid M.M."/>
            <person name="Khan S.A."/>
            <person name="Rahman M.S."/>
            <person name="Alam M."/>
            <person name="Yahiya A.S."/>
            <person name="Khan M.S."/>
            <person name="Azam M.S."/>
            <person name="Haque T."/>
            <person name="Lashkar M.Z.H."/>
            <person name="Akhand A.I."/>
            <person name="Morshed G."/>
            <person name="Roy S."/>
            <person name="Uddin K.S."/>
            <person name="Rabeya T."/>
            <person name="Hossain A.S."/>
            <person name="Chowdhury A."/>
            <person name="Snigdha A.R."/>
            <person name="Mortoza M.S."/>
            <person name="Matin S.A."/>
            <person name="Hoque S.M.E."/>
            <person name="Islam M.K."/>
            <person name="Roy D.K."/>
            <person name="Haider R."/>
            <person name="Moosa M.M."/>
            <person name="Elias S.M."/>
            <person name="Hasan A.M."/>
            <person name="Jahan S."/>
            <person name="Shafiuddin M."/>
            <person name="Mahmood N."/>
            <person name="Shommy N.S."/>
        </authorList>
    </citation>
    <scope>NUCLEOTIDE SEQUENCE [LARGE SCALE GENOMIC DNA]</scope>
    <source>
        <strain evidence="2">cv. O-4</strain>
    </source>
</reference>
<gene>
    <name evidence="1" type="ORF">COLO4_19303</name>
</gene>
<accession>A0A1R3J5V7</accession>
<protein>
    <submittedName>
        <fullName evidence="1">Uncharacterized protein</fullName>
    </submittedName>
</protein>